<feature type="binding site" evidence="11">
    <location>
        <begin position="606"/>
        <end position="613"/>
    </location>
    <ligand>
        <name>ATP</name>
        <dbReference type="ChEBI" id="CHEBI:30616"/>
    </ligand>
</feature>
<feature type="compositionally biased region" description="Basic and acidic residues" evidence="13">
    <location>
        <begin position="305"/>
        <end position="320"/>
    </location>
</feature>
<feature type="compositionally biased region" description="Low complexity" evidence="13">
    <location>
        <begin position="843"/>
        <end position="852"/>
    </location>
</feature>
<evidence type="ECO:0000256" key="3">
    <source>
        <dbReference type="ARBA" id="ARBA00022741"/>
    </source>
</evidence>
<dbReference type="FunFam" id="1.20.5.5270:FF:000001">
    <property type="entry name" value="Lon protease homolog, mitochondrial"/>
    <property type="match status" value="1"/>
</dbReference>
<dbReference type="Gene3D" id="1.20.58.1480">
    <property type="match status" value="1"/>
</dbReference>
<dbReference type="InterPro" id="IPR054594">
    <property type="entry name" value="Lon_lid"/>
</dbReference>
<dbReference type="Gene3D" id="2.30.130.40">
    <property type="entry name" value="LON domain-like"/>
    <property type="match status" value="1"/>
</dbReference>
<dbReference type="InterPro" id="IPR046336">
    <property type="entry name" value="Lon_prtase_N_sf"/>
</dbReference>
<dbReference type="Gene3D" id="1.10.8.60">
    <property type="match status" value="1"/>
</dbReference>
<proteinExistence type="inferred from homology"/>
<dbReference type="InterPro" id="IPR003593">
    <property type="entry name" value="AAA+_ATPase"/>
</dbReference>
<keyword evidence="7" id="KW-0809">Transit peptide</keyword>
<feature type="region of interest" description="Disordered" evidence="13">
    <location>
        <begin position="814"/>
        <end position="891"/>
    </location>
</feature>
<dbReference type="GO" id="GO:0141164">
    <property type="term" value="P:mitochondrial protein quality control"/>
    <property type="evidence" value="ECO:0007669"/>
    <property type="project" value="UniProtKB-ARBA"/>
</dbReference>
<comment type="subunit">
    <text evidence="11">Homohexamer or homoheptamer. Organized in a ring with a central cavity.</text>
</comment>
<evidence type="ECO:0000256" key="9">
    <source>
        <dbReference type="ARBA" id="ARBA00023128"/>
    </source>
</evidence>
<keyword evidence="5 11" id="KW-0720">Serine protease</keyword>
<dbReference type="PROSITE" id="PS51786">
    <property type="entry name" value="LON_PROTEOLYTIC"/>
    <property type="match status" value="1"/>
</dbReference>
<feature type="compositionally biased region" description="Basic and acidic residues" evidence="13">
    <location>
        <begin position="90"/>
        <end position="106"/>
    </location>
</feature>
<feature type="region of interest" description="Disordered" evidence="13">
    <location>
        <begin position="11"/>
        <end position="50"/>
    </location>
</feature>
<keyword evidence="8 11" id="KW-0238">DNA-binding</keyword>
<dbReference type="GO" id="GO:0016887">
    <property type="term" value="F:ATP hydrolysis activity"/>
    <property type="evidence" value="ECO:0007669"/>
    <property type="project" value="UniProtKB-UniRule"/>
</dbReference>
<feature type="region of interest" description="Disordered" evidence="13">
    <location>
        <begin position="1125"/>
        <end position="1148"/>
    </location>
</feature>
<dbReference type="PROSITE" id="PS51787">
    <property type="entry name" value="LON_N"/>
    <property type="match status" value="1"/>
</dbReference>
<dbReference type="Gene3D" id="1.20.5.5270">
    <property type="match status" value="1"/>
</dbReference>
<comment type="subcellular location">
    <subcellularLocation>
        <location evidence="1 11">Mitochondrion matrix</location>
    </subcellularLocation>
</comment>
<keyword evidence="4 11" id="KW-0378">Hydrolase</keyword>
<sequence>MLPRQRVAWRTAVQNTSRHGTRIRGGAPIGRTYTTRAPTSTTRSPAHARPTIAYYPTSVPPIPYSRFSTLPALQKQKDKGFFEPTEPLSDEEKKANDEAKTEKIETEEVVEENVTETKKPSSAESSSGSQGESPDGKASAAAGGGQGTGGSSDGSGDGGKKGKKDKSSERALVQPGIPEVYPQVLALPIAKRPLFPGFYKAITIKDKHVARAVLDIMDRKQPYVGAFLFKDDAADKDTIDDPNEVYDTGVFAQITSAFPVHGEGSSLTAILYPHRRIKISQLIPPNRKEASKAEVDVDEVPEPIPAKESEEGAQAEKKGDVVASFEESAVEKKKEPKTPMEPTSWLRKYPVSLVNVDNLTEEPVDFKNPVIRAVTNEIVNVFKEVASMNQLFRDQISTFSISQAGNVTSDPAKLADFAAAVSAGDSAELQEVLSSLNVEERMQKALVVLKKELLNAQLQSKITRDVETKINKRQREYWLMEQMKGIKRELGIESDGKDKLVDQFKDKSDDLAMPESVRKVFDDEINKLAHLEPAASEFNVTRNYLDWLTQIPWGKRSSENFGIKNAIKVLDEDHYGLKDVKDRILEFIAVGKLRGTVEGKILCFVGPPGVGKTSIGKSIARALNREYYRFSVGGLTDVAEIKGHRRTYVGALPGRVVQALKKCQTENPLILIDEIDKIGKGYQGDPASALLELLDPEQNNSFLDHYMDVPVDLSKVLFVCTANLINTIPQPLYDRMEVIRLSGYVADEKMAIAEKYLAPQAKELAGLKNADVTLSNDAIEELIKSYCRESGVRNLKKQIEKVYRKSALKIVQDIPEEESSEATEDKEAAESTEEPFDVESVKSETTSETASSEGDKSETSAATKSTEATEASEKMDGEPTLEGPRKPLPIPDTVHVEISKESLPDYVGPPIYTSDRLYDTAPVGVAMGLAVSGMGGAAMYVESILQKTLRPGSNPTLDVTGNLRKVMEESSQIAYSFAKGFMVNTFPKNHFFDAARIHVHVPEGAISKDGPSAGTAIATSLLSLALEVPVRPDVAMTGELTLTGKVLRIGGLREKTVAAKRAGCKTVIFPQDNMSDWLELSDTIKEGIEGRPVSWYNEVFDVVFQNIDKEKANSCKICEIKNAKMEKDKKKPSKKEKKEEENGEGKDN</sequence>
<dbReference type="FunFam" id="3.30.230.10:FF:000015">
    <property type="entry name" value="Lon protease homolog, mitochondrial"/>
    <property type="match status" value="1"/>
</dbReference>
<evidence type="ECO:0000259" key="15">
    <source>
        <dbReference type="PROSITE" id="PS51787"/>
    </source>
</evidence>
<dbReference type="FunFam" id="3.40.50.300:FF:000021">
    <property type="entry name" value="Lon protease homolog"/>
    <property type="match status" value="1"/>
</dbReference>
<feature type="active site" evidence="11 12">
    <location>
        <position position="1012"/>
    </location>
</feature>
<dbReference type="GO" id="GO:0043565">
    <property type="term" value="F:sequence-specific DNA binding"/>
    <property type="evidence" value="ECO:0007669"/>
    <property type="project" value="UniProtKB-UniRule"/>
</dbReference>
<dbReference type="GO" id="GO:0051131">
    <property type="term" value="P:chaperone-mediated protein complex assembly"/>
    <property type="evidence" value="ECO:0007669"/>
    <property type="project" value="UniProtKB-UniRule"/>
</dbReference>
<evidence type="ECO:0000256" key="11">
    <source>
        <dbReference type="HAMAP-Rule" id="MF_03120"/>
    </source>
</evidence>
<accession>A0AAD5WS96</accession>
<dbReference type="CDD" id="cd19500">
    <property type="entry name" value="RecA-like_Lon"/>
    <property type="match status" value="1"/>
</dbReference>
<evidence type="ECO:0000256" key="5">
    <source>
        <dbReference type="ARBA" id="ARBA00022825"/>
    </source>
</evidence>
<dbReference type="InterPro" id="IPR027417">
    <property type="entry name" value="P-loop_NTPase"/>
</dbReference>
<dbReference type="PANTHER" id="PTHR43718:SF2">
    <property type="entry name" value="LON PROTEASE HOMOLOG, MITOCHONDRIAL"/>
    <property type="match status" value="1"/>
</dbReference>
<evidence type="ECO:0000256" key="6">
    <source>
        <dbReference type="ARBA" id="ARBA00022840"/>
    </source>
</evidence>
<evidence type="ECO:0000256" key="4">
    <source>
        <dbReference type="ARBA" id="ARBA00022801"/>
    </source>
</evidence>
<dbReference type="GO" id="GO:0034599">
    <property type="term" value="P:cellular response to oxidative stress"/>
    <property type="evidence" value="ECO:0007669"/>
    <property type="project" value="UniProtKB-UniRule"/>
</dbReference>
<feature type="compositionally biased region" description="Low complexity" evidence="13">
    <location>
        <begin position="34"/>
        <end position="45"/>
    </location>
</feature>
<dbReference type="PANTHER" id="PTHR43718">
    <property type="entry name" value="LON PROTEASE"/>
    <property type="match status" value="1"/>
</dbReference>
<gene>
    <name evidence="11" type="primary">PIM1</name>
    <name evidence="16" type="ORF">MKZ38_000964</name>
</gene>
<feature type="region of interest" description="Disordered" evidence="13">
    <location>
        <begin position="288"/>
        <end position="321"/>
    </location>
</feature>
<evidence type="ECO:0000256" key="1">
    <source>
        <dbReference type="ARBA" id="ARBA00004305"/>
    </source>
</evidence>
<feature type="compositionally biased region" description="Basic and acidic residues" evidence="13">
    <location>
        <begin position="1136"/>
        <end position="1148"/>
    </location>
</feature>
<evidence type="ECO:0000256" key="8">
    <source>
        <dbReference type="ARBA" id="ARBA00023125"/>
    </source>
</evidence>
<feature type="compositionally biased region" description="Low complexity" evidence="13">
    <location>
        <begin position="122"/>
        <end position="141"/>
    </location>
</feature>
<feature type="region of interest" description="Disordered" evidence="13">
    <location>
        <begin position="81"/>
        <end position="174"/>
    </location>
</feature>
<keyword evidence="17" id="KW-1185">Reference proteome</keyword>
<name>A0AAD5WS96_9PEZI</name>
<keyword evidence="9 11" id="KW-0496">Mitochondrion</keyword>
<evidence type="ECO:0000256" key="12">
    <source>
        <dbReference type="PROSITE-ProRule" id="PRU01122"/>
    </source>
</evidence>
<comment type="caution">
    <text evidence="16">The sequence shown here is derived from an EMBL/GenBank/DDBJ whole genome shotgun (WGS) entry which is preliminary data.</text>
</comment>
<dbReference type="HAMAP" id="MF_03120">
    <property type="entry name" value="lonm_euk"/>
    <property type="match status" value="1"/>
</dbReference>
<dbReference type="InterPro" id="IPR004815">
    <property type="entry name" value="Lon_bac/euk-typ"/>
</dbReference>
<comment type="similarity">
    <text evidence="11 12">Belongs to the peptidase S16 family.</text>
</comment>
<dbReference type="GO" id="GO:0070407">
    <property type="term" value="P:oxidation-dependent protein catabolic process"/>
    <property type="evidence" value="ECO:0007669"/>
    <property type="project" value="UniProtKB-UniRule"/>
</dbReference>
<dbReference type="SMART" id="SM00464">
    <property type="entry name" value="LON"/>
    <property type="match status" value="1"/>
</dbReference>
<feature type="domain" description="Lon proteolytic" evidence="14">
    <location>
        <begin position="920"/>
        <end position="1106"/>
    </location>
</feature>
<keyword evidence="3 11" id="KW-0547">Nucleotide-binding</keyword>
<keyword evidence="2 11" id="KW-0645">Protease</keyword>
<dbReference type="AlphaFoldDB" id="A0AAD5WS96"/>
<evidence type="ECO:0000259" key="14">
    <source>
        <dbReference type="PROSITE" id="PS51786"/>
    </source>
</evidence>
<dbReference type="InterPro" id="IPR008269">
    <property type="entry name" value="Lon_proteolytic"/>
</dbReference>
<dbReference type="InterPro" id="IPR003111">
    <property type="entry name" value="Lon_prtase_N"/>
</dbReference>
<evidence type="ECO:0000256" key="7">
    <source>
        <dbReference type="ARBA" id="ARBA00022946"/>
    </source>
</evidence>
<keyword evidence="6 11" id="KW-0067">ATP-binding</keyword>
<dbReference type="InterPro" id="IPR003959">
    <property type="entry name" value="ATPase_AAA_core"/>
</dbReference>
<dbReference type="Pfam" id="PF00004">
    <property type="entry name" value="AAA"/>
    <property type="match status" value="1"/>
</dbReference>
<dbReference type="Pfam" id="PF05362">
    <property type="entry name" value="Lon_C"/>
    <property type="match status" value="1"/>
</dbReference>
<dbReference type="Pfam" id="PF22667">
    <property type="entry name" value="Lon_lid"/>
    <property type="match status" value="1"/>
</dbReference>
<dbReference type="PRINTS" id="PR00830">
    <property type="entry name" value="ENDOLAPTASE"/>
</dbReference>
<organism evidence="16 17">
    <name type="scientific">Zalerion maritima</name>
    <dbReference type="NCBI Taxonomy" id="339359"/>
    <lineage>
        <taxon>Eukaryota</taxon>
        <taxon>Fungi</taxon>
        <taxon>Dikarya</taxon>
        <taxon>Ascomycota</taxon>
        <taxon>Pezizomycotina</taxon>
        <taxon>Sordariomycetes</taxon>
        <taxon>Lulworthiomycetidae</taxon>
        <taxon>Lulworthiales</taxon>
        <taxon>Lulworthiaceae</taxon>
        <taxon>Zalerion</taxon>
    </lineage>
</organism>
<dbReference type="GO" id="GO:0005759">
    <property type="term" value="C:mitochondrial matrix"/>
    <property type="evidence" value="ECO:0007669"/>
    <property type="project" value="UniProtKB-SubCell"/>
</dbReference>
<dbReference type="GO" id="GO:0005524">
    <property type="term" value="F:ATP binding"/>
    <property type="evidence" value="ECO:0007669"/>
    <property type="project" value="UniProtKB-UniRule"/>
</dbReference>
<feature type="active site" evidence="11 12">
    <location>
        <position position="1055"/>
    </location>
</feature>
<evidence type="ECO:0000256" key="2">
    <source>
        <dbReference type="ARBA" id="ARBA00022670"/>
    </source>
</evidence>
<evidence type="ECO:0000313" key="16">
    <source>
        <dbReference type="EMBL" id="KAJ2902166.1"/>
    </source>
</evidence>
<protein>
    <recommendedName>
        <fullName evidence="11">Lon protease homolog, mitochondrial</fullName>
        <ecNumber evidence="11">3.4.21.53</ecNumber>
    </recommendedName>
</protein>
<feature type="compositionally biased region" description="Gly residues" evidence="13">
    <location>
        <begin position="142"/>
        <end position="157"/>
    </location>
</feature>
<dbReference type="InterPro" id="IPR027503">
    <property type="entry name" value="Lonm_euk"/>
</dbReference>
<feature type="domain" description="Lon N-terminal" evidence="15">
    <location>
        <begin position="184"/>
        <end position="453"/>
    </location>
</feature>
<dbReference type="GO" id="GO:0007005">
    <property type="term" value="P:mitochondrion organization"/>
    <property type="evidence" value="ECO:0007669"/>
    <property type="project" value="TreeGrafter"/>
</dbReference>
<dbReference type="SMART" id="SM00382">
    <property type="entry name" value="AAA"/>
    <property type="match status" value="1"/>
</dbReference>
<dbReference type="SUPFAM" id="SSF54211">
    <property type="entry name" value="Ribosomal protein S5 domain 2-like"/>
    <property type="match status" value="1"/>
</dbReference>
<dbReference type="EMBL" id="JAKWBI020000122">
    <property type="protein sequence ID" value="KAJ2902166.1"/>
    <property type="molecule type" value="Genomic_DNA"/>
</dbReference>
<reference evidence="16" key="1">
    <citation type="submission" date="2022-07" db="EMBL/GenBank/DDBJ databases">
        <title>Draft genome sequence of Zalerion maritima ATCC 34329, a (micro)plastics degrading marine fungus.</title>
        <authorList>
            <person name="Paco A."/>
            <person name="Goncalves M.F.M."/>
            <person name="Rocha-Santos T.A.P."/>
            <person name="Alves A."/>
        </authorList>
    </citation>
    <scope>NUCLEOTIDE SEQUENCE</scope>
    <source>
        <strain evidence="16">ATCC 34329</strain>
    </source>
</reference>
<dbReference type="Pfam" id="PF02190">
    <property type="entry name" value="LON_substr_bdg"/>
    <property type="match status" value="1"/>
</dbReference>
<comment type="catalytic activity">
    <reaction evidence="10 11">
        <text>Hydrolysis of proteins in presence of ATP.</text>
        <dbReference type="EC" id="3.4.21.53"/>
    </reaction>
</comment>
<feature type="compositionally biased region" description="Low complexity" evidence="13">
    <location>
        <begin position="859"/>
        <end position="869"/>
    </location>
</feature>
<dbReference type="NCBIfam" id="TIGR00763">
    <property type="entry name" value="lon"/>
    <property type="match status" value="1"/>
</dbReference>
<dbReference type="InterPro" id="IPR015947">
    <property type="entry name" value="PUA-like_sf"/>
</dbReference>
<dbReference type="GO" id="GO:0003697">
    <property type="term" value="F:single-stranded DNA binding"/>
    <property type="evidence" value="ECO:0007669"/>
    <property type="project" value="TreeGrafter"/>
</dbReference>
<dbReference type="InterPro" id="IPR014721">
    <property type="entry name" value="Ribsml_uS5_D2-typ_fold_subgr"/>
</dbReference>
<evidence type="ECO:0000313" key="17">
    <source>
        <dbReference type="Proteomes" id="UP001201980"/>
    </source>
</evidence>
<dbReference type="InterPro" id="IPR020568">
    <property type="entry name" value="Ribosomal_Su5_D2-typ_SF"/>
</dbReference>
<dbReference type="InterPro" id="IPR027065">
    <property type="entry name" value="Lon_Prtase"/>
</dbReference>
<evidence type="ECO:0000256" key="13">
    <source>
        <dbReference type="SAM" id="MobiDB-lite"/>
    </source>
</evidence>
<dbReference type="GO" id="GO:0004176">
    <property type="term" value="F:ATP-dependent peptidase activity"/>
    <property type="evidence" value="ECO:0007669"/>
    <property type="project" value="UniProtKB-UniRule"/>
</dbReference>
<dbReference type="EC" id="3.4.21.53" evidence="11"/>
<dbReference type="GO" id="GO:0004252">
    <property type="term" value="F:serine-type endopeptidase activity"/>
    <property type="evidence" value="ECO:0007669"/>
    <property type="project" value="UniProtKB-UniRule"/>
</dbReference>
<dbReference type="SUPFAM" id="SSF52540">
    <property type="entry name" value="P-loop containing nucleoside triphosphate hydrolases"/>
    <property type="match status" value="1"/>
</dbReference>
<dbReference type="SUPFAM" id="SSF88697">
    <property type="entry name" value="PUA domain-like"/>
    <property type="match status" value="1"/>
</dbReference>
<dbReference type="FunFam" id="1.20.58.1480:FF:000003">
    <property type="entry name" value="Lon protease homolog, mitochondrial"/>
    <property type="match status" value="1"/>
</dbReference>
<dbReference type="Proteomes" id="UP001201980">
    <property type="component" value="Unassembled WGS sequence"/>
</dbReference>
<comment type="function">
    <text evidence="11">ATP-dependent serine protease that mediates the selective degradation of misfolded, unassembled or oxidatively damaged polypeptides as well as certain short-lived regulatory proteins in the mitochondrial matrix. May also have a chaperone function in the assembly of inner membrane protein complexes. Participates in the regulation of mitochondrial gene expression and in the maintenance of the integrity of the mitochondrial genome. Binds to mitochondrial DNA in a site-specific manner.</text>
</comment>
<dbReference type="Gene3D" id="3.30.230.10">
    <property type="match status" value="1"/>
</dbReference>
<dbReference type="Gene3D" id="3.40.50.300">
    <property type="entry name" value="P-loop containing nucleotide triphosphate hydrolases"/>
    <property type="match status" value="1"/>
</dbReference>
<evidence type="ECO:0000256" key="10">
    <source>
        <dbReference type="ARBA" id="ARBA00050665"/>
    </source>
</evidence>